<dbReference type="PANTHER" id="PTHR46268">
    <property type="entry name" value="STRESS RESPONSE PROTEIN NHAX"/>
    <property type="match status" value="1"/>
</dbReference>
<keyword evidence="6" id="KW-1185">Reference proteome</keyword>
<dbReference type="Proteomes" id="UP000324176">
    <property type="component" value="Unassembled WGS sequence"/>
</dbReference>
<evidence type="ECO:0000313" key="8">
    <source>
        <dbReference type="Proteomes" id="UP000324176"/>
    </source>
</evidence>
<evidence type="ECO:0000259" key="2">
    <source>
        <dbReference type="Pfam" id="PF00582"/>
    </source>
</evidence>
<dbReference type="InterPro" id="IPR006016">
    <property type="entry name" value="UspA"/>
</dbReference>
<dbReference type="SUPFAM" id="SSF52402">
    <property type="entry name" value="Adenine nucleotide alpha hydrolases-like"/>
    <property type="match status" value="1"/>
</dbReference>
<name>A0A0F7KIJ7_9PROT</name>
<proteinExistence type="inferred from homology"/>
<organism evidence="3 6">
    <name type="scientific">Nitrosomonas communis</name>
    <dbReference type="NCBI Taxonomy" id="44574"/>
    <lineage>
        <taxon>Bacteria</taxon>
        <taxon>Pseudomonadati</taxon>
        <taxon>Pseudomonadota</taxon>
        <taxon>Betaproteobacteria</taxon>
        <taxon>Nitrosomonadales</taxon>
        <taxon>Nitrosomonadaceae</taxon>
        <taxon>Nitrosomonas</taxon>
    </lineage>
</organism>
<protein>
    <submittedName>
        <fullName evidence="5">Nucleotide-binding universal stress UspA family protein</fullName>
    </submittedName>
    <submittedName>
        <fullName evidence="4">Nucleotide-binding universal stress protein, UspA family</fullName>
    </submittedName>
</protein>
<reference evidence="4 7" key="3">
    <citation type="submission" date="2016-10" db="EMBL/GenBank/DDBJ databases">
        <authorList>
            <person name="de Groot N.N."/>
        </authorList>
    </citation>
    <scope>NUCLEOTIDE SEQUENCE [LARGE SCALE GENOMIC DNA]</scope>
    <source>
        <strain evidence="4 7">Nm110</strain>
    </source>
</reference>
<gene>
    <name evidence="3" type="ORF">AAW31_14115</name>
    <name evidence="5" type="ORF">BCL69_101741</name>
    <name evidence="4" type="ORF">SAMN05421882_101816</name>
</gene>
<dbReference type="RefSeq" id="WP_046850724.1">
    <property type="nucleotide sequence ID" value="NZ_CBDIPD010000061.1"/>
</dbReference>
<dbReference type="EMBL" id="VNHT01000017">
    <property type="protein sequence ID" value="TYP89384.1"/>
    <property type="molecule type" value="Genomic_DNA"/>
</dbReference>
<evidence type="ECO:0000313" key="4">
    <source>
        <dbReference type="EMBL" id="SDW60008.1"/>
    </source>
</evidence>
<evidence type="ECO:0000313" key="3">
    <source>
        <dbReference type="EMBL" id="AKH38687.1"/>
    </source>
</evidence>
<evidence type="ECO:0000256" key="1">
    <source>
        <dbReference type="ARBA" id="ARBA00008791"/>
    </source>
</evidence>
<dbReference type="PRINTS" id="PR01438">
    <property type="entry name" value="UNVRSLSTRESS"/>
</dbReference>
<dbReference type="KEGG" id="nco:AAW31_14115"/>
<dbReference type="PATRIC" id="fig|44574.3.peg.3426"/>
<reference evidence="5 8" key="4">
    <citation type="submission" date="2019-07" db="EMBL/GenBank/DDBJ databases">
        <title>Active sludge and wastewater microbial communities from Klosterneuburg, Austria.</title>
        <authorList>
            <person name="Wagner M."/>
        </authorList>
    </citation>
    <scope>NUCLEOTIDE SEQUENCE [LARGE SCALE GENOMIC DNA]</scope>
    <source>
        <strain evidence="5 8">Nm2</strain>
    </source>
</reference>
<dbReference type="Proteomes" id="UP000183454">
    <property type="component" value="Unassembled WGS sequence"/>
</dbReference>
<dbReference type="EMBL" id="FNNH01000018">
    <property type="protein sequence ID" value="SDW60008.1"/>
    <property type="molecule type" value="Genomic_DNA"/>
</dbReference>
<dbReference type="InterPro" id="IPR006015">
    <property type="entry name" value="Universal_stress_UspA"/>
</dbReference>
<dbReference type="EMBL" id="CP011451">
    <property type="protein sequence ID" value="AKH38687.1"/>
    <property type="molecule type" value="Genomic_DNA"/>
</dbReference>
<feature type="domain" description="UspA" evidence="2">
    <location>
        <begin position="1"/>
        <end position="132"/>
    </location>
</feature>
<dbReference type="PANTHER" id="PTHR46268:SF6">
    <property type="entry name" value="UNIVERSAL STRESS PROTEIN UP12"/>
    <property type="match status" value="1"/>
</dbReference>
<dbReference type="Gene3D" id="3.40.50.620">
    <property type="entry name" value="HUPs"/>
    <property type="match status" value="1"/>
</dbReference>
<comment type="similarity">
    <text evidence="1">Belongs to the universal stress protein A family.</text>
</comment>
<dbReference type="OrthoDB" id="8547832at2"/>
<evidence type="ECO:0000313" key="6">
    <source>
        <dbReference type="Proteomes" id="UP000034156"/>
    </source>
</evidence>
<dbReference type="CDD" id="cd00293">
    <property type="entry name" value="USP-like"/>
    <property type="match status" value="1"/>
</dbReference>
<evidence type="ECO:0000313" key="5">
    <source>
        <dbReference type="EMBL" id="TYP89384.1"/>
    </source>
</evidence>
<reference evidence="3 6" key="2">
    <citation type="journal article" date="2016" name="Genome Announc.">
        <title>Genome Sequence of Nitrosomonas communis Strain Nm2, a Mesophilic Ammonia-Oxidizing Bacterium Isolated from Mediterranean Soil.</title>
        <authorList>
            <person name="Kozlowski J.A."/>
            <person name="Kits K.D."/>
            <person name="Stein L.Y."/>
        </authorList>
    </citation>
    <scope>NUCLEOTIDE SEQUENCE [LARGE SCALE GENOMIC DNA]</scope>
    <source>
        <strain evidence="3 6">Nm2</strain>
    </source>
</reference>
<reference evidence="6" key="1">
    <citation type="submission" date="2015-05" db="EMBL/GenBank/DDBJ databases">
        <title>Draft genome of Nitrosomonas communis strain Nm2.</title>
        <authorList>
            <person name="Kozlowski J.A."/>
            <person name="Kits K.D."/>
            <person name="Stein L.Y."/>
        </authorList>
    </citation>
    <scope>NUCLEOTIDE SEQUENCE [LARGE SCALE GENOMIC DNA]</scope>
    <source>
        <strain evidence="6">Nm2</strain>
    </source>
</reference>
<sequence length="136" mass="14505">MYKKIMVAVDGSDAAQQALEEAVNIAKTYNATLRIVHCISGDTEVDRGAGLEILKRSKSNIDALSVETSLLKAEAEYGLAGIVDAIAAAVSEWGADLLAVGTSHRQGLERFYIGSVAERLITKVNASVLLFRPKKG</sequence>
<evidence type="ECO:0000313" key="7">
    <source>
        <dbReference type="Proteomes" id="UP000183454"/>
    </source>
</evidence>
<accession>A0A0F7KIJ7</accession>
<dbReference type="InterPro" id="IPR014729">
    <property type="entry name" value="Rossmann-like_a/b/a_fold"/>
</dbReference>
<dbReference type="Pfam" id="PF00582">
    <property type="entry name" value="Usp"/>
    <property type="match status" value="1"/>
</dbReference>
<dbReference type="Proteomes" id="UP000034156">
    <property type="component" value="Chromosome"/>
</dbReference>
<dbReference type="AlphaFoldDB" id="A0A0F7KIJ7"/>